<keyword evidence="2" id="KW-1185">Reference proteome</keyword>
<evidence type="ECO:0000313" key="1">
    <source>
        <dbReference type="EMBL" id="CAB1129028.1"/>
    </source>
</evidence>
<dbReference type="Proteomes" id="UP000503399">
    <property type="component" value="Chromosome"/>
</dbReference>
<proteinExistence type="predicted"/>
<accession>A0A6F8ZHF0</accession>
<reference evidence="1 2" key="1">
    <citation type="submission" date="2020-02" db="EMBL/GenBank/DDBJ databases">
        <authorList>
            <person name="Hogendoorn C."/>
        </authorList>
    </citation>
    <scope>NUCLEOTIDE SEQUENCE [LARGE SCALE GENOMIC DNA]</scope>
    <source>
        <strain evidence="1">R501</strain>
    </source>
</reference>
<dbReference type="EMBL" id="LR778114">
    <property type="protein sequence ID" value="CAB1129028.1"/>
    <property type="molecule type" value="Genomic_DNA"/>
</dbReference>
<dbReference type="KEGG" id="hfv:R50_1527"/>
<dbReference type="AlphaFoldDB" id="A0A6F8ZHF0"/>
<dbReference type="InterPro" id="IPR052948">
    <property type="entry name" value="Low_temp-induced_all0457"/>
</dbReference>
<evidence type="ECO:0008006" key="3">
    <source>
        <dbReference type="Google" id="ProtNLM"/>
    </source>
</evidence>
<sequence>MQQGQHTVAGVFGRRDDAEHTVADLRQQGIGDQQISLVAREDHGHGKTVAENGAGHNLTSGIGWGSAIGGVTGLLAGLGALAIPGVGPIVAAGPLAATLSGAAAGGLAGGLLDYGIPAAQTRQYEEDVKRGDTLLLVHGDEATVSKAKGVFERHHAHDIHLD</sequence>
<dbReference type="PANTHER" id="PTHR36109:SF2">
    <property type="entry name" value="MEMBRANE PROTEIN"/>
    <property type="match status" value="1"/>
</dbReference>
<name>A0A6F8ZHF0_9FIRM</name>
<dbReference type="PANTHER" id="PTHR36109">
    <property type="entry name" value="MEMBRANE PROTEIN-RELATED"/>
    <property type="match status" value="1"/>
</dbReference>
<gene>
    <name evidence="1" type="ORF">R50_1527</name>
</gene>
<evidence type="ECO:0000313" key="2">
    <source>
        <dbReference type="Proteomes" id="UP000503399"/>
    </source>
</evidence>
<protein>
    <recommendedName>
        <fullName evidence="3">DUF1269 domain-containing protein</fullName>
    </recommendedName>
</protein>
<organism evidence="1 2">
    <name type="scientific">Candidatus Hydrogenisulfobacillus filiaventi</name>
    <dbReference type="NCBI Taxonomy" id="2707344"/>
    <lineage>
        <taxon>Bacteria</taxon>
        <taxon>Bacillati</taxon>
        <taxon>Bacillota</taxon>
        <taxon>Clostridia</taxon>
        <taxon>Eubacteriales</taxon>
        <taxon>Clostridiales Family XVII. Incertae Sedis</taxon>
        <taxon>Candidatus Hydrogenisulfobacillus</taxon>
    </lineage>
</organism>